<dbReference type="Proteomes" id="UP001499984">
    <property type="component" value="Unassembled WGS sequence"/>
</dbReference>
<keyword evidence="5" id="KW-0676">Redox-active center</keyword>
<protein>
    <submittedName>
        <fullName evidence="7">Thioredoxin domain-containing protein</fullName>
    </submittedName>
</protein>
<dbReference type="PANTHER" id="PTHR13887:SF14">
    <property type="entry name" value="DISULFIDE BOND FORMATION PROTEIN D"/>
    <property type="match status" value="1"/>
</dbReference>
<sequence length="244" mass="26516">MVRGGRWAVVCAAVVLVVAGCGQRAAEHEADFASAGELPERLGADGITISVGDPEAPVKVHLYEDPRCPYCEEFETIGGGGPQLRKAMLDRWARAEYTLASFLDDRVGGTGSKKAVNALRAALEEDKFVEYHEVLYANQPEESVDGYTDAYLLQLAGKVKGLRSPKFDAAVRSMKYRAFVTASQKAYEKAGGTKEPEGPGTPTAVINDKRIPLQYGAILLEGDAFAELLQRIYDQPGEWEDTTL</sequence>
<feature type="domain" description="Thioredoxin-like fold" evidence="6">
    <location>
        <begin position="48"/>
        <end position="211"/>
    </location>
</feature>
<evidence type="ECO:0000256" key="2">
    <source>
        <dbReference type="ARBA" id="ARBA00022729"/>
    </source>
</evidence>
<evidence type="ECO:0000256" key="4">
    <source>
        <dbReference type="ARBA" id="ARBA00023157"/>
    </source>
</evidence>
<evidence type="ECO:0000256" key="3">
    <source>
        <dbReference type="ARBA" id="ARBA00023002"/>
    </source>
</evidence>
<dbReference type="EMBL" id="BAAAZY010000013">
    <property type="protein sequence ID" value="GAA4072549.1"/>
    <property type="molecule type" value="Genomic_DNA"/>
</dbReference>
<dbReference type="Pfam" id="PF13462">
    <property type="entry name" value="Thioredoxin_4"/>
    <property type="match status" value="1"/>
</dbReference>
<evidence type="ECO:0000256" key="1">
    <source>
        <dbReference type="ARBA" id="ARBA00005791"/>
    </source>
</evidence>
<dbReference type="PROSITE" id="PS51257">
    <property type="entry name" value="PROKAR_LIPOPROTEIN"/>
    <property type="match status" value="1"/>
</dbReference>
<dbReference type="CDD" id="cd02972">
    <property type="entry name" value="DsbA_family"/>
    <property type="match status" value="1"/>
</dbReference>
<evidence type="ECO:0000313" key="8">
    <source>
        <dbReference type="Proteomes" id="UP001499984"/>
    </source>
</evidence>
<dbReference type="Gene3D" id="3.40.30.10">
    <property type="entry name" value="Glutaredoxin"/>
    <property type="match status" value="1"/>
</dbReference>
<keyword evidence="8" id="KW-1185">Reference proteome</keyword>
<keyword evidence="3" id="KW-0560">Oxidoreductase</keyword>
<keyword evidence="2" id="KW-0732">Signal</keyword>
<keyword evidence="4" id="KW-1015">Disulfide bond</keyword>
<dbReference type="InterPro" id="IPR012336">
    <property type="entry name" value="Thioredoxin-like_fold"/>
</dbReference>
<gene>
    <name evidence="7" type="ORF">GCM10022233_57180</name>
</gene>
<dbReference type="InterPro" id="IPR036249">
    <property type="entry name" value="Thioredoxin-like_sf"/>
</dbReference>
<evidence type="ECO:0000313" key="7">
    <source>
        <dbReference type="EMBL" id="GAA4072549.1"/>
    </source>
</evidence>
<dbReference type="SUPFAM" id="SSF52833">
    <property type="entry name" value="Thioredoxin-like"/>
    <property type="match status" value="1"/>
</dbReference>
<evidence type="ECO:0000259" key="6">
    <source>
        <dbReference type="Pfam" id="PF13462"/>
    </source>
</evidence>
<dbReference type="RefSeq" id="WP_345016696.1">
    <property type="nucleotide sequence ID" value="NZ_BAAAZY010000013.1"/>
</dbReference>
<proteinExistence type="inferred from homology"/>
<comment type="caution">
    <text evidence="7">The sequence shown here is derived from an EMBL/GenBank/DDBJ whole genome shotgun (WGS) entry which is preliminary data.</text>
</comment>
<reference evidence="8" key="1">
    <citation type="journal article" date="2019" name="Int. J. Syst. Evol. Microbiol.">
        <title>The Global Catalogue of Microorganisms (GCM) 10K type strain sequencing project: providing services to taxonomists for standard genome sequencing and annotation.</title>
        <authorList>
            <consortium name="The Broad Institute Genomics Platform"/>
            <consortium name="The Broad Institute Genome Sequencing Center for Infectious Disease"/>
            <person name="Wu L."/>
            <person name="Ma J."/>
        </authorList>
    </citation>
    <scope>NUCLEOTIDE SEQUENCE [LARGE SCALE GENOMIC DNA]</scope>
    <source>
        <strain evidence="8">JCM 16925</strain>
    </source>
</reference>
<evidence type="ECO:0000256" key="5">
    <source>
        <dbReference type="ARBA" id="ARBA00023284"/>
    </source>
</evidence>
<accession>A0ABP7VQS7</accession>
<name>A0ABP7VQS7_9ACTN</name>
<organism evidence="7 8">
    <name type="scientific">Streptomyces shaanxiensis</name>
    <dbReference type="NCBI Taxonomy" id="653357"/>
    <lineage>
        <taxon>Bacteria</taxon>
        <taxon>Bacillati</taxon>
        <taxon>Actinomycetota</taxon>
        <taxon>Actinomycetes</taxon>
        <taxon>Kitasatosporales</taxon>
        <taxon>Streptomycetaceae</taxon>
        <taxon>Streptomyces</taxon>
    </lineage>
</organism>
<dbReference type="PANTHER" id="PTHR13887">
    <property type="entry name" value="GLUTATHIONE S-TRANSFERASE KAPPA"/>
    <property type="match status" value="1"/>
</dbReference>
<comment type="similarity">
    <text evidence="1">Belongs to the thioredoxin family. DsbA subfamily.</text>
</comment>